<dbReference type="Gene3D" id="1.20.120.530">
    <property type="entry name" value="GntR ligand-binding domain-like"/>
    <property type="match status" value="1"/>
</dbReference>
<dbReference type="PANTHER" id="PTHR43537">
    <property type="entry name" value="TRANSCRIPTIONAL REGULATOR, GNTR FAMILY"/>
    <property type="match status" value="1"/>
</dbReference>
<dbReference type="InterPro" id="IPR008920">
    <property type="entry name" value="TF_FadR/GntR_C"/>
</dbReference>
<dbReference type="eggNOG" id="COG1802">
    <property type="taxonomic scope" value="Bacteria"/>
</dbReference>
<keyword evidence="1" id="KW-0805">Transcription regulation</keyword>
<accession>A0A085JFA1</accession>
<evidence type="ECO:0000259" key="4">
    <source>
        <dbReference type="PROSITE" id="PS50949"/>
    </source>
</evidence>
<evidence type="ECO:0000256" key="1">
    <source>
        <dbReference type="ARBA" id="ARBA00023015"/>
    </source>
</evidence>
<name>A0A085JFA1_9GAMM</name>
<dbReference type="EMBL" id="JMPR01000033">
    <property type="protein sequence ID" value="KFD19147.1"/>
    <property type="molecule type" value="Genomic_DNA"/>
</dbReference>
<evidence type="ECO:0000313" key="6">
    <source>
        <dbReference type="Proteomes" id="UP000028602"/>
    </source>
</evidence>
<dbReference type="GO" id="GO:0003700">
    <property type="term" value="F:DNA-binding transcription factor activity"/>
    <property type="evidence" value="ECO:0007669"/>
    <property type="project" value="InterPro"/>
</dbReference>
<feature type="domain" description="HTH gntR-type" evidence="4">
    <location>
        <begin position="16"/>
        <end position="83"/>
    </location>
</feature>
<organism evidence="5 6">
    <name type="scientific">Tatumella ptyseos ATCC 33301</name>
    <dbReference type="NCBI Taxonomy" id="1005995"/>
    <lineage>
        <taxon>Bacteria</taxon>
        <taxon>Pseudomonadati</taxon>
        <taxon>Pseudomonadota</taxon>
        <taxon>Gammaproteobacteria</taxon>
        <taxon>Enterobacterales</taxon>
        <taxon>Erwiniaceae</taxon>
        <taxon>Tatumella</taxon>
    </lineage>
</organism>
<evidence type="ECO:0000256" key="3">
    <source>
        <dbReference type="ARBA" id="ARBA00023163"/>
    </source>
</evidence>
<dbReference type="GO" id="GO:0003677">
    <property type="term" value="F:DNA binding"/>
    <property type="evidence" value="ECO:0007669"/>
    <property type="project" value="UniProtKB-KW"/>
</dbReference>
<keyword evidence="3" id="KW-0804">Transcription</keyword>
<protein>
    <submittedName>
        <fullName evidence="5">GntR family transcriptional regulator</fullName>
    </submittedName>
</protein>
<evidence type="ECO:0000313" key="5">
    <source>
        <dbReference type="EMBL" id="KFD19147.1"/>
    </source>
</evidence>
<keyword evidence="6" id="KW-1185">Reference proteome</keyword>
<dbReference type="PRINTS" id="PR00035">
    <property type="entry name" value="HTHGNTR"/>
</dbReference>
<gene>
    <name evidence="5" type="ORF">GTPT_1933</name>
</gene>
<dbReference type="OrthoDB" id="8689330at2"/>
<dbReference type="Gene3D" id="1.10.10.10">
    <property type="entry name" value="Winged helix-like DNA-binding domain superfamily/Winged helix DNA-binding domain"/>
    <property type="match status" value="1"/>
</dbReference>
<dbReference type="SMART" id="SM00895">
    <property type="entry name" value="FCD"/>
    <property type="match status" value="1"/>
</dbReference>
<evidence type="ECO:0000256" key="2">
    <source>
        <dbReference type="ARBA" id="ARBA00023125"/>
    </source>
</evidence>
<dbReference type="PANTHER" id="PTHR43537:SF5">
    <property type="entry name" value="UXU OPERON TRANSCRIPTIONAL REGULATOR"/>
    <property type="match status" value="1"/>
</dbReference>
<comment type="caution">
    <text evidence="5">The sequence shown here is derived from an EMBL/GenBank/DDBJ whole genome shotgun (WGS) entry which is preliminary data.</text>
</comment>
<proteinExistence type="predicted"/>
<dbReference type="SUPFAM" id="SSF48008">
    <property type="entry name" value="GntR ligand-binding domain-like"/>
    <property type="match status" value="1"/>
</dbReference>
<dbReference type="InterPro" id="IPR036388">
    <property type="entry name" value="WH-like_DNA-bd_sf"/>
</dbReference>
<dbReference type="CDD" id="cd07377">
    <property type="entry name" value="WHTH_GntR"/>
    <property type="match status" value="1"/>
</dbReference>
<sequence>MALADQLIPEADNGEQNLSQKAYEIILNNIINRQFAVNTVLQERRLAEMLHISRTPVRNALSRLENEGFIARHGGRTSVVKEFSIQELIETLHIRRVLEAEATRLATGKIPLRELDTLQVLIEGLLIKKVPLTDDDWAADARIHDLITSHCGNKMMADYIKTLRLKTHMFNLSATPERFEEGHREHLQIIQALRDNQPEVAQRLVAAHIDHIRDGIISRLNQF</sequence>
<dbReference type="InterPro" id="IPR036390">
    <property type="entry name" value="WH_DNA-bd_sf"/>
</dbReference>
<dbReference type="InterPro" id="IPR000524">
    <property type="entry name" value="Tscrpt_reg_HTH_GntR"/>
</dbReference>
<dbReference type="SUPFAM" id="SSF46785">
    <property type="entry name" value="Winged helix' DNA-binding domain"/>
    <property type="match status" value="1"/>
</dbReference>
<dbReference type="InterPro" id="IPR011711">
    <property type="entry name" value="GntR_C"/>
</dbReference>
<reference evidence="5 6" key="1">
    <citation type="submission" date="2014-05" db="EMBL/GenBank/DDBJ databases">
        <title>ATOL: Assembling a taxonomically balanced genome-scale reconstruction of the evolutionary history of the Enterobacteriaceae.</title>
        <authorList>
            <person name="Plunkett G.III."/>
            <person name="Neeno-Eckwall E.C."/>
            <person name="Glasner J.D."/>
            <person name="Perna N.T."/>
        </authorList>
    </citation>
    <scope>NUCLEOTIDE SEQUENCE [LARGE SCALE GENOMIC DNA]</scope>
    <source>
        <strain evidence="5 6">ATCC 33301</strain>
    </source>
</reference>
<dbReference type="RefSeq" id="WP_051170859.1">
    <property type="nucleotide sequence ID" value="NZ_ATMJ01000037.1"/>
</dbReference>
<dbReference type="Pfam" id="PF07729">
    <property type="entry name" value="FCD"/>
    <property type="match status" value="1"/>
</dbReference>
<dbReference type="Pfam" id="PF00392">
    <property type="entry name" value="GntR"/>
    <property type="match status" value="1"/>
</dbReference>
<dbReference type="PROSITE" id="PS50949">
    <property type="entry name" value="HTH_GNTR"/>
    <property type="match status" value="1"/>
</dbReference>
<keyword evidence="2" id="KW-0238">DNA-binding</keyword>
<dbReference type="SMART" id="SM00345">
    <property type="entry name" value="HTH_GNTR"/>
    <property type="match status" value="1"/>
</dbReference>
<dbReference type="AlphaFoldDB" id="A0A085JFA1"/>
<dbReference type="Proteomes" id="UP000028602">
    <property type="component" value="Unassembled WGS sequence"/>
</dbReference>